<dbReference type="Pfam" id="PF24764">
    <property type="entry name" value="rva_4"/>
    <property type="match status" value="1"/>
</dbReference>
<evidence type="ECO:0000259" key="1">
    <source>
        <dbReference type="PROSITE" id="PS50994"/>
    </source>
</evidence>
<evidence type="ECO:0000313" key="2">
    <source>
        <dbReference type="Ensembl" id="ENSSRHP00000092162.1"/>
    </source>
</evidence>
<keyword evidence="3" id="KW-1185">Reference proteome</keyword>
<dbReference type="GO" id="GO:0003676">
    <property type="term" value="F:nucleic acid binding"/>
    <property type="evidence" value="ECO:0007669"/>
    <property type="project" value="InterPro"/>
</dbReference>
<evidence type="ECO:0000313" key="3">
    <source>
        <dbReference type="Proteomes" id="UP000472270"/>
    </source>
</evidence>
<proteinExistence type="predicted"/>
<dbReference type="PANTHER" id="PTHR46791:SF4">
    <property type="match status" value="1"/>
</dbReference>
<dbReference type="InterPro" id="IPR036397">
    <property type="entry name" value="RNaseH_sf"/>
</dbReference>
<dbReference type="GO" id="GO:0015074">
    <property type="term" value="P:DNA integration"/>
    <property type="evidence" value="ECO:0007669"/>
    <property type="project" value="InterPro"/>
</dbReference>
<dbReference type="InterPro" id="IPR012337">
    <property type="entry name" value="RNaseH-like_sf"/>
</dbReference>
<dbReference type="PANTHER" id="PTHR46791">
    <property type="entry name" value="EXPRESSED PROTEIN"/>
    <property type="match status" value="1"/>
</dbReference>
<reference evidence="2" key="1">
    <citation type="submission" date="2025-08" db="UniProtKB">
        <authorList>
            <consortium name="Ensembl"/>
        </authorList>
    </citation>
    <scope>IDENTIFICATION</scope>
</reference>
<protein>
    <recommendedName>
        <fullName evidence="1">Integrase catalytic domain-containing protein</fullName>
    </recommendedName>
</protein>
<dbReference type="Ensembl" id="ENSSRHT00000094650.1">
    <property type="protein sequence ID" value="ENSSRHP00000092162.1"/>
    <property type="gene ID" value="ENSSRHG00000045468.1"/>
</dbReference>
<dbReference type="PROSITE" id="PS50994">
    <property type="entry name" value="INTEGRASE"/>
    <property type="match status" value="1"/>
</dbReference>
<accession>A0A673MV46</accession>
<name>A0A673MV46_9TELE</name>
<dbReference type="SUPFAM" id="SSF53098">
    <property type="entry name" value="Ribonuclease H-like"/>
    <property type="match status" value="1"/>
</dbReference>
<reference evidence="2" key="2">
    <citation type="submission" date="2025-09" db="UniProtKB">
        <authorList>
            <consortium name="Ensembl"/>
        </authorList>
    </citation>
    <scope>IDENTIFICATION</scope>
</reference>
<dbReference type="Proteomes" id="UP000472270">
    <property type="component" value="Unassembled WGS sequence"/>
</dbReference>
<dbReference type="Gene3D" id="3.30.420.10">
    <property type="entry name" value="Ribonuclease H-like superfamily/Ribonuclease H"/>
    <property type="match status" value="1"/>
</dbReference>
<dbReference type="InterPro" id="IPR058913">
    <property type="entry name" value="Integrase_dom_put"/>
</dbReference>
<organism evidence="2 3">
    <name type="scientific">Sinocyclocheilus rhinocerous</name>
    <dbReference type="NCBI Taxonomy" id="307959"/>
    <lineage>
        <taxon>Eukaryota</taxon>
        <taxon>Metazoa</taxon>
        <taxon>Chordata</taxon>
        <taxon>Craniata</taxon>
        <taxon>Vertebrata</taxon>
        <taxon>Euteleostomi</taxon>
        <taxon>Actinopterygii</taxon>
        <taxon>Neopterygii</taxon>
        <taxon>Teleostei</taxon>
        <taxon>Ostariophysi</taxon>
        <taxon>Cypriniformes</taxon>
        <taxon>Cyprinidae</taxon>
        <taxon>Cyprininae</taxon>
        <taxon>Sinocyclocheilus</taxon>
    </lineage>
</organism>
<sequence length="337" mass="38815">MLPIFLSYENIHVSAFFFFLTSNSDVYSTISNEELDALVQEIHCVHPNVGNKMMMGHLNSRGIRIQRHRVRESMRRVDMEGTLTRRMAIRTSHRCQYSVAAPNSLWHIDGNHKLIRFVVHGGIDGFSRLIVYLLAATNNRASTVFNSFLSAIMQYGTPSRVRSDKGGKNIQVAHYMVHQQGENRNSHITGKSVHNQRIERLWRDVYENVLDLFYTVFTRLEYEGLLDPDNEIHPFSLHRCYLHHIQHHLKMFQDAWNHHGLRTAGSRSPFQLWLLNEREGPHNHHAEGLSIPEVELSRPLTEQDIASLPNPTVPFSEAIATYCETVDILTGMLEQSA</sequence>
<dbReference type="InterPro" id="IPR001584">
    <property type="entry name" value="Integrase_cat-core"/>
</dbReference>
<dbReference type="AlphaFoldDB" id="A0A673MV46"/>
<feature type="domain" description="Integrase catalytic" evidence="1">
    <location>
        <begin position="98"/>
        <end position="277"/>
    </location>
</feature>